<dbReference type="AlphaFoldDB" id="A0A6G1X8Q2"/>
<feature type="transmembrane region" description="Helical" evidence="1">
    <location>
        <begin position="98"/>
        <end position="116"/>
    </location>
</feature>
<protein>
    <submittedName>
        <fullName evidence="2">Uncharacterized protein</fullName>
    </submittedName>
</protein>
<keyword evidence="1" id="KW-0812">Transmembrane</keyword>
<accession>A0A6G1X8Q2</accession>
<keyword evidence="1" id="KW-0472">Membrane</keyword>
<evidence type="ECO:0000256" key="1">
    <source>
        <dbReference type="SAM" id="Phobius"/>
    </source>
</evidence>
<evidence type="ECO:0000313" key="3">
    <source>
        <dbReference type="Proteomes" id="UP000480185"/>
    </source>
</evidence>
<proteinExistence type="predicted"/>
<keyword evidence="1" id="KW-1133">Transmembrane helix</keyword>
<dbReference type="OrthoDB" id="2735017at2"/>
<feature type="transmembrane region" description="Helical" evidence="1">
    <location>
        <begin position="35"/>
        <end position="55"/>
    </location>
</feature>
<dbReference type="EMBL" id="WJNH01000009">
    <property type="protein sequence ID" value="MRG87383.1"/>
    <property type="molecule type" value="Genomic_DNA"/>
</dbReference>
<organism evidence="2 3">
    <name type="scientific">Salinibacillus xinjiangensis</name>
    <dbReference type="NCBI Taxonomy" id="1229268"/>
    <lineage>
        <taxon>Bacteria</taxon>
        <taxon>Bacillati</taxon>
        <taxon>Bacillota</taxon>
        <taxon>Bacilli</taxon>
        <taxon>Bacillales</taxon>
        <taxon>Bacillaceae</taxon>
        <taxon>Salinibacillus</taxon>
    </lineage>
</organism>
<feature type="transmembrane region" description="Helical" evidence="1">
    <location>
        <begin position="7"/>
        <end position="29"/>
    </location>
</feature>
<sequence>MFQLMGFIQAIGVSVLITICFSFMVGFLSLASVEWSVLISFLVSYISIGIFAPLWNRKTPYFATFLGSITIVVINFIFSTIILRIPVLVDPLQVNQNLTASVAVSLSTALLVIPILKRNERNSYD</sequence>
<feature type="transmembrane region" description="Helical" evidence="1">
    <location>
        <begin position="62"/>
        <end position="86"/>
    </location>
</feature>
<dbReference type="Proteomes" id="UP000480185">
    <property type="component" value="Unassembled WGS sequence"/>
</dbReference>
<dbReference type="RefSeq" id="WP_153729277.1">
    <property type="nucleotide sequence ID" value="NZ_WJNH01000009.1"/>
</dbReference>
<comment type="caution">
    <text evidence="2">The sequence shown here is derived from an EMBL/GenBank/DDBJ whole genome shotgun (WGS) entry which is preliminary data.</text>
</comment>
<gene>
    <name evidence="2" type="ORF">GH754_13890</name>
</gene>
<keyword evidence="3" id="KW-1185">Reference proteome</keyword>
<name>A0A6G1X8Q2_9BACI</name>
<reference evidence="2 3" key="1">
    <citation type="submission" date="2019-11" db="EMBL/GenBank/DDBJ databases">
        <authorList>
            <person name="Li J."/>
        </authorList>
    </citation>
    <scope>NUCLEOTIDE SEQUENCE [LARGE SCALE GENOMIC DNA]</scope>
    <source>
        <strain evidence="2 3">J4</strain>
    </source>
</reference>
<evidence type="ECO:0000313" key="2">
    <source>
        <dbReference type="EMBL" id="MRG87383.1"/>
    </source>
</evidence>